<evidence type="ECO:0000313" key="2">
    <source>
        <dbReference type="Proteomes" id="UP001151071"/>
    </source>
</evidence>
<accession>A0A9X3Z1M9</accession>
<dbReference type="AlphaFoldDB" id="A0A9X3Z1M9"/>
<gene>
    <name evidence="1" type="ORF">O3V59_00660</name>
</gene>
<keyword evidence="2" id="KW-1185">Reference proteome</keyword>
<dbReference type="Proteomes" id="UP001151071">
    <property type="component" value="Unassembled WGS sequence"/>
</dbReference>
<organism evidence="1 2">
    <name type="scientific">Brevibacillus thermoruber</name>
    <dbReference type="NCBI Taxonomy" id="33942"/>
    <lineage>
        <taxon>Bacteria</taxon>
        <taxon>Bacillati</taxon>
        <taxon>Bacillota</taxon>
        <taxon>Bacilli</taxon>
        <taxon>Bacillales</taxon>
        <taxon>Paenibacillaceae</taxon>
        <taxon>Brevibacillus</taxon>
    </lineage>
</organism>
<protein>
    <submittedName>
        <fullName evidence="1">Uncharacterized protein</fullName>
    </submittedName>
</protein>
<comment type="caution">
    <text evidence="1">The sequence shown here is derived from an EMBL/GenBank/DDBJ whole genome shotgun (WGS) entry which is preliminary data.</text>
</comment>
<reference evidence="1" key="1">
    <citation type="submission" date="2022-12" db="EMBL/GenBank/DDBJ databases">
        <title>Draft genome sequence of the thermophilic strain Brevibacillus thermoruber HT42, isolated from Los Humeros, Puebla, Mexico, with biotechnological potential.</title>
        <authorList>
            <person name="Lara Sanchez J."/>
            <person name="Solis Palacios R."/>
            <person name="Bustos Baena A.S."/>
            <person name="Ruz Baez A.E."/>
            <person name="Espinosa Luna G."/>
            <person name="Oliart Ros R.M."/>
        </authorList>
    </citation>
    <scope>NUCLEOTIDE SEQUENCE</scope>
    <source>
        <strain evidence="1">HT42</strain>
    </source>
</reference>
<name>A0A9X3Z1M9_9BACL</name>
<evidence type="ECO:0000313" key="1">
    <source>
        <dbReference type="EMBL" id="MDA5106862.1"/>
    </source>
</evidence>
<proteinExistence type="predicted"/>
<sequence>MDKQKVIEAYRRGLITLQECGQILGAEKEQLDKLVRANHLRRPLSSYLTVDHHM</sequence>
<dbReference type="EMBL" id="JAPYYP010000001">
    <property type="protein sequence ID" value="MDA5106862.1"/>
    <property type="molecule type" value="Genomic_DNA"/>
</dbReference>
<dbReference type="RefSeq" id="WP_176703209.1">
    <property type="nucleotide sequence ID" value="NZ_JAPYYP010000001.1"/>
</dbReference>